<sequence length="373" mass="42374">MRISKFKISIPDNEITDLNNRILNARWPDELNNNKWALGTRLSFLQELADYWKNNFDWRVHEKRLNDAGSFKYETSSGIKLHFLHSKSKKQDAIPLLMTHGWPGSVQEFLKIIPILNNGINGVSFHVVCPSIPGYGFSDKPNKFGMSSEKVAPLFNELMLSLGYKKYIAQGGDWGATISKWIAELFPKNCIGLHLNLVPAFPPSDGSSMENLTEDETKGLENFEKYQKTGLGYYQIQMTKPQSLGYGLNDSPIGLAAWIVEKFHSWTNDDLDRLVISKDEVLSIICLYWFTQSITSSMRLYYENGLISFSPNYISTPTAGIIFDNEIVRPPKAWAEKIYNIVQWNRAAGGHFAAMENPEILAKDIVSFTKEII</sequence>
<evidence type="ECO:0000313" key="6">
    <source>
        <dbReference type="EMBL" id="RZO25744.1"/>
    </source>
</evidence>
<accession>A0A520MX16</accession>
<protein>
    <submittedName>
        <fullName evidence="6">Epoxide hydrolase</fullName>
    </submittedName>
</protein>
<dbReference type="SUPFAM" id="SSF53474">
    <property type="entry name" value="alpha/beta-Hydrolases"/>
    <property type="match status" value="1"/>
</dbReference>
<dbReference type="GO" id="GO:0004301">
    <property type="term" value="F:epoxide hydrolase activity"/>
    <property type="evidence" value="ECO:0007669"/>
    <property type="project" value="TreeGrafter"/>
</dbReference>
<evidence type="ECO:0000256" key="1">
    <source>
        <dbReference type="ARBA" id="ARBA00010088"/>
    </source>
</evidence>
<evidence type="ECO:0000256" key="4">
    <source>
        <dbReference type="PIRSR" id="PIRSR001112-1"/>
    </source>
</evidence>
<dbReference type="Gene3D" id="3.40.50.1820">
    <property type="entry name" value="alpha/beta hydrolase"/>
    <property type="match status" value="1"/>
</dbReference>
<evidence type="ECO:0000256" key="3">
    <source>
        <dbReference type="ARBA" id="ARBA00022801"/>
    </source>
</evidence>
<dbReference type="PANTHER" id="PTHR21661:SF35">
    <property type="entry name" value="EPOXIDE HYDROLASE"/>
    <property type="match status" value="1"/>
</dbReference>
<organism evidence="6 7">
    <name type="scientific">SAR86 cluster bacterium</name>
    <dbReference type="NCBI Taxonomy" id="2030880"/>
    <lineage>
        <taxon>Bacteria</taxon>
        <taxon>Pseudomonadati</taxon>
        <taxon>Pseudomonadota</taxon>
        <taxon>Gammaproteobacteria</taxon>
        <taxon>SAR86 cluster</taxon>
    </lineage>
</organism>
<dbReference type="AlphaFoldDB" id="A0A520MX16"/>
<gene>
    <name evidence="6" type="ORF">EVA92_04610</name>
</gene>
<evidence type="ECO:0000256" key="2">
    <source>
        <dbReference type="ARBA" id="ARBA00022797"/>
    </source>
</evidence>
<feature type="active site" description="Nucleophile" evidence="4">
    <location>
        <position position="173"/>
    </location>
</feature>
<dbReference type="PANTHER" id="PTHR21661">
    <property type="entry name" value="EPOXIDE HYDROLASE 1-RELATED"/>
    <property type="match status" value="1"/>
</dbReference>
<dbReference type="InterPro" id="IPR016292">
    <property type="entry name" value="Epoxide_hydrolase"/>
</dbReference>
<comment type="similarity">
    <text evidence="1">Belongs to the peptidase S33 family.</text>
</comment>
<feature type="active site" description="Proton acceptor" evidence="4">
    <location>
        <position position="351"/>
    </location>
</feature>
<dbReference type="InterPro" id="IPR010497">
    <property type="entry name" value="Epoxide_hydro_N"/>
</dbReference>
<comment type="caution">
    <text evidence="6">The sequence shown here is derived from an EMBL/GenBank/DDBJ whole genome shotgun (WGS) entry which is preliminary data.</text>
</comment>
<dbReference type="Pfam" id="PF06441">
    <property type="entry name" value="EHN"/>
    <property type="match status" value="1"/>
</dbReference>
<dbReference type="InterPro" id="IPR000639">
    <property type="entry name" value="Epox_hydrolase-like"/>
</dbReference>
<keyword evidence="3 6" id="KW-0378">Hydrolase</keyword>
<dbReference type="InterPro" id="IPR029058">
    <property type="entry name" value="AB_hydrolase_fold"/>
</dbReference>
<dbReference type="PRINTS" id="PR00412">
    <property type="entry name" value="EPOXHYDRLASE"/>
</dbReference>
<feature type="active site" description="Proton donor" evidence="4">
    <location>
        <position position="301"/>
    </location>
</feature>
<evidence type="ECO:0000259" key="5">
    <source>
        <dbReference type="Pfam" id="PF06441"/>
    </source>
</evidence>
<proteinExistence type="inferred from homology"/>
<name>A0A520MX16_9GAMM</name>
<dbReference type="PIRSF" id="PIRSF001112">
    <property type="entry name" value="Epoxide_hydrolase"/>
    <property type="match status" value="1"/>
</dbReference>
<dbReference type="GO" id="GO:0097176">
    <property type="term" value="P:epoxide metabolic process"/>
    <property type="evidence" value="ECO:0007669"/>
    <property type="project" value="TreeGrafter"/>
</dbReference>
<dbReference type="EMBL" id="SHBE01000011">
    <property type="protein sequence ID" value="RZO25744.1"/>
    <property type="molecule type" value="Genomic_DNA"/>
</dbReference>
<dbReference type="Proteomes" id="UP000315825">
    <property type="component" value="Unassembled WGS sequence"/>
</dbReference>
<evidence type="ECO:0000313" key="7">
    <source>
        <dbReference type="Proteomes" id="UP000315825"/>
    </source>
</evidence>
<keyword evidence="2" id="KW-0058">Aromatic hydrocarbons catabolism</keyword>
<reference evidence="6 7" key="1">
    <citation type="submission" date="2019-02" db="EMBL/GenBank/DDBJ databases">
        <title>Prokaryotic population dynamics and viral predation in marine succession experiment using metagenomics: the confinement effect.</title>
        <authorList>
            <person name="Haro-Moreno J.M."/>
            <person name="Rodriguez-Valera F."/>
            <person name="Lopez-Perez M."/>
        </authorList>
    </citation>
    <scope>NUCLEOTIDE SEQUENCE [LARGE SCALE GENOMIC DNA]</scope>
    <source>
        <strain evidence="6">MED-G159</strain>
    </source>
</reference>
<feature type="domain" description="Epoxide hydrolase N-terminal" evidence="5">
    <location>
        <begin position="3"/>
        <end position="109"/>
    </location>
</feature>